<dbReference type="Proteomes" id="UP000219564">
    <property type="component" value="Unassembled WGS sequence"/>
</dbReference>
<name>A0AAX2H2F1_9PSED</name>
<sequence length="67" mass="7515">MNAARTPAPSKRYACIVSGVSSPLRHTVNIHPRRPSVFDRHIERLGAVKQQDPQRAMALSRTLIKEP</sequence>
<accession>A0AAX2H2F1</accession>
<dbReference type="EMBL" id="OBKZ01000008">
    <property type="protein sequence ID" value="SOB49841.1"/>
    <property type="molecule type" value="Genomic_DNA"/>
</dbReference>
<comment type="caution">
    <text evidence="1">The sequence shown here is derived from an EMBL/GenBank/DDBJ whole genome shotgun (WGS) entry which is preliminary data.</text>
</comment>
<gene>
    <name evidence="1" type="ORF">PLUA15_160011</name>
</gene>
<organism evidence="1 2">
    <name type="scientific">Pseudomonas lundensis</name>
    <dbReference type="NCBI Taxonomy" id="86185"/>
    <lineage>
        <taxon>Bacteria</taxon>
        <taxon>Pseudomonadati</taxon>
        <taxon>Pseudomonadota</taxon>
        <taxon>Gammaproteobacteria</taxon>
        <taxon>Pseudomonadales</taxon>
        <taxon>Pseudomonadaceae</taxon>
        <taxon>Pseudomonas</taxon>
    </lineage>
</organism>
<protein>
    <submittedName>
        <fullName evidence="1">GntR family transcriptional regulator</fullName>
    </submittedName>
</protein>
<evidence type="ECO:0000313" key="1">
    <source>
        <dbReference type="EMBL" id="SOB49841.1"/>
    </source>
</evidence>
<reference evidence="1 2" key="1">
    <citation type="submission" date="2017-08" db="EMBL/GenBank/DDBJ databases">
        <authorList>
            <person name="Chaillou S."/>
        </authorList>
    </citation>
    <scope>NUCLEOTIDE SEQUENCE [LARGE SCALE GENOMIC DNA]</scope>
    <source>
        <strain evidence="1 2">MFPA15A1205</strain>
    </source>
</reference>
<dbReference type="AlphaFoldDB" id="A0AAX2H2F1"/>
<proteinExistence type="predicted"/>
<evidence type="ECO:0000313" key="2">
    <source>
        <dbReference type="Proteomes" id="UP000219564"/>
    </source>
</evidence>